<dbReference type="AlphaFoldDB" id="A0A9K3NI70"/>
<reference evidence="2" key="2">
    <citation type="submission" date="2020-06" db="EMBL/GenBank/DDBJ databases">
        <title>Helianthus annuus Genome sequencing and assembly Release 2.</title>
        <authorList>
            <person name="Gouzy J."/>
            <person name="Langlade N."/>
            <person name="Munos S."/>
        </authorList>
    </citation>
    <scope>NUCLEOTIDE SEQUENCE</scope>
    <source>
        <tissue evidence="2">Leaves</tissue>
    </source>
</reference>
<name>A0A9K3NI70_HELAN</name>
<dbReference type="Gramene" id="mRNA:HanXRQr2_Chr06g0244771">
    <property type="protein sequence ID" value="CDS:HanXRQr2_Chr06g0244771.1"/>
    <property type="gene ID" value="HanXRQr2_Chr06g0244771"/>
</dbReference>
<feature type="compositionally biased region" description="Low complexity" evidence="1">
    <location>
        <begin position="39"/>
        <end position="65"/>
    </location>
</feature>
<sequence length="65" mass="7074">MLFPIFMIFKNLVSVAVDSTKFTPRQKLRLRLTLDPRVPATSPATTSTTATSSAATSSTATSRER</sequence>
<evidence type="ECO:0000256" key="1">
    <source>
        <dbReference type="SAM" id="MobiDB-lite"/>
    </source>
</evidence>
<dbReference type="Proteomes" id="UP000215914">
    <property type="component" value="Unassembled WGS sequence"/>
</dbReference>
<dbReference type="EMBL" id="MNCJ02000321">
    <property type="protein sequence ID" value="KAF5801154.1"/>
    <property type="molecule type" value="Genomic_DNA"/>
</dbReference>
<keyword evidence="3" id="KW-1185">Reference proteome</keyword>
<accession>A0A9K3NI70</accession>
<organism evidence="2 3">
    <name type="scientific">Helianthus annuus</name>
    <name type="common">Common sunflower</name>
    <dbReference type="NCBI Taxonomy" id="4232"/>
    <lineage>
        <taxon>Eukaryota</taxon>
        <taxon>Viridiplantae</taxon>
        <taxon>Streptophyta</taxon>
        <taxon>Embryophyta</taxon>
        <taxon>Tracheophyta</taxon>
        <taxon>Spermatophyta</taxon>
        <taxon>Magnoliopsida</taxon>
        <taxon>eudicotyledons</taxon>
        <taxon>Gunneridae</taxon>
        <taxon>Pentapetalae</taxon>
        <taxon>asterids</taxon>
        <taxon>campanulids</taxon>
        <taxon>Asterales</taxon>
        <taxon>Asteraceae</taxon>
        <taxon>Asteroideae</taxon>
        <taxon>Heliantheae alliance</taxon>
        <taxon>Heliantheae</taxon>
        <taxon>Helianthus</taxon>
    </lineage>
</organism>
<comment type="caution">
    <text evidence="2">The sequence shown here is derived from an EMBL/GenBank/DDBJ whole genome shotgun (WGS) entry which is preliminary data.</text>
</comment>
<proteinExistence type="predicted"/>
<gene>
    <name evidence="2" type="ORF">HanXRQr2_Chr06g0244771</name>
</gene>
<reference evidence="2" key="1">
    <citation type="journal article" date="2017" name="Nature">
        <title>The sunflower genome provides insights into oil metabolism, flowering and Asterid evolution.</title>
        <authorList>
            <person name="Badouin H."/>
            <person name="Gouzy J."/>
            <person name="Grassa C.J."/>
            <person name="Murat F."/>
            <person name="Staton S.E."/>
            <person name="Cottret L."/>
            <person name="Lelandais-Briere C."/>
            <person name="Owens G.L."/>
            <person name="Carrere S."/>
            <person name="Mayjonade B."/>
            <person name="Legrand L."/>
            <person name="Gill N."/>
            <person name="Kane N.C."/>
            <person name="Bowers J.E."/>
            <person name="Hubner S."/>
            <person name="Bellec A."/>
            <person name="Berard A."/>
            <person name="Berges H."/>
            <person name="Blanchet N."/>
            <person name="Boniface M.C."/>
            <person name="Brunel D."/>
            <person name="Catrice O."/>
            <person name="Chaidir N."/>
            <person name="Claudel C."/>
            <person name="Donnadieu C."/>
            <person name="Faraut T."/>
            <person name="Fievet G."/>
            <person name="Helmstetter N."/>
            <person name="King M."/>
            <person name="Knapp S.J."/>
            <person name="Lai Z."/>
            <person name="Le Paslier M.C."/>
            <person name="Lippi Y."/>
            <person name="Lorenzon L."/>
            <person name="Mandel J.R."/>
            <person name="Marage G."/>
            <person name="Marchand G."/>
            <person name="Marquand E."/>
            <person name="Bret-Mestries E."/>
            <person name="Morien E."/>
            <person name="Nambeesan S."/>
            <person name="Nguyen T."/>
            <person name="Pegot-Espagnet P."/>
            <person name="Pouilly N."/>
            <person name="Raftis F."/>
            <person name="Sallet E."/>
            <person name="Schiex T."/>
            <person name="Thomas J."/>
            <person name="Vandecasteele C."/>
            <person name="Vares D."/>
            <person name="Vear F."/>
            <person name="Vautrin S."/>
            <person name="Crespi M."/>
            <person name="Mangin B."/>
            <person name="Burke J.M."/>
            <person name="Salse J."/>
            <person name="Munos S."/>
            <person name="Vincourt P."/>
            <person name="Rieseberg L.H."/>
            <person name="Langlade N.B."/>
        </authorList>
    </citation>
    <scope>NUCLEOTIDE SEQUENCE</scope>
    <source>
        <tissue evidence="2">Leaves</tissue>
    </source>
</reference>
<feature type="region of interest" description="Disordered" evidence="1">
    <location>
        <begin position="34"/>
        <end position="65"/>
    </location>
</feature>
<protein>
    <submittedName>
        <fullName evidence="2">Uncharacterized protein</fullName>
    </submittedName>
</protein>
<evidence type="ECO:0000313" key="3">
    <source>
        <dbReference type="Proteomes" id="UP000215914"/>
    </source>
</evidence>
<evidence type="ECO:0000313" key="2">
    <source>
        <dbReference type="EMBL" id="KAF5801154.1"/>
    </source>
</evidence>